<reference evidence="1 2" key="1">
    <citation type="submission" date="2021-02" db="EMBL/GenBank/DDBJ databases">
        <title>Streptomyces spirodelae sp. nov., isolated from duckweed.</title>
        <authorList>
            <person name="Saimee Y."/>
            <person name="Duangmal K."/>
        </authorList>
    </citation>
    <scope>NUCLEOTIDE SEQUENCE [LARGE SCALE GENOMIC DNA]</scope>
    <source>
        <strain evidence="1 2">DSM 42105</strain>
    </source>
</reference>
<sequence length="117" mass="13035">MAGVLLASLLGGTPAAEAKSSHHRACKHRTCLTVSVDNRGPGTRIVAIDIRKPRHKRVHGRAWWSYRKPGGRTHKSKNLPVWNHRGIAAAYTFTDKRVPHKTLVCAKLVTRKVCTRV</sequence>
<proteinExistence type="predicted"/>
<accession>A0ABS3Y686</accession>
<comment type="caution">
    <text evidence="1">The sequence shown here is derived from an EMBL/GenBank/DDBJ whole genome shotgun (WGS) entry which is preliminary data.</text>
</comment>
<keyword evidence="2" id="KW-1185">Reference proteome</keyword>
<dbReference type="EMBL" id="JAFFZM010000035">
    <property type="protein sequence ID" value="MBO8203175.1"/>
    <property type="molecule type" value="Genomic_DNA"/>
</dbReference>
<dbReference type="GeneID" id="96263551"/>
<protein>
    <recommendedName>
        <fullName evidence="3">Secreted protein</fullName>
    </recommendedName>
</protein>
<evidence type="ECO:0000313" key="1">
    <source>
        <dbReference type="EMBL" id="MBO8203175.1"/>
    </source>
</evidence>
<evidence type="ECO:0000313" key="2">
    <source>
        <dbReference type="Proteomes" id="UP000721954"/>
    </source>
</evidence>
<gene>
    <name evidence="1" type="ORF">JW613_33580</name>
</gene>
<dbReference type="Proteomes" id="UP000721954">
    <property type="component" value="Unassembled WGS sequence"/>
</dbReference>
<dbReference type="RefSeq" id="WP_143674813.1">
    <property type="nucleotide sequence ID" value="NZ_JAFFZM010000035.1"/>
</dbReference>
<name>A0ABS3Y686_9ACTN</name>
<evidence type="ECO:0008006" key="3">
    <source>
        <dbReference type="Google" id="ProtNLM"/>
    </source>
</evidence>
<organism evidence="1 2">
    <name type="scientific">Streptomyces smyrnaeus</name>
    <dbReference type="NCBI Taxonomy" id="1387713"/>
    <lineage>
        <taxon>Bacteria</taxon>
        <taxon>Bacillati</taxon>
        <taxon>Actinomycetota</taxon>
        <taxon>Actinomycetes</taxon>
        <taxon>Kitasatosporales</taxon>
        <taxon>Streptomycetaceae</taxon>
        <taxon>Streptomyces</taxon>
    </lineage>
</organism>